<evidence type="ECO:0000256" key="2">
    <source>
        <dbReference type="ARBA" id="ARBA00022723"/>
    </source>
</evidence>
<evidence type="ECO:0000256" key="3">
    <source>
        <dbReference type="ARBA" id="ARBA00022763"/>
    </source>
</evidence>
<evidence type="ECO:0000256" key="7">
    <source>
        <dbReference type="ARBA" id="ARBA00023204"/>
    </source>
</evidence>
<evidence type="ECO:0000313" key="10">
    <source>
        <dbReference type="Proteomes" id="UP000502377"/>
    </source>
</evidence>
<organism evidence="9 10">
    <name type="scientific">Campylobacter rectus</name>
    <name type="common">Wolinella recta</name>
    <dbReference type="NCBI Taxonomy" id="203"/>
    <lineage>
        <taxon>Bacteria</taxon>
        <taxon>Pseudomonadati</taxon>
        <taxon>Campylobacterota</taxon>
        <taxon>Epsilonproteobacteria</taxon>
        <taxon>Campylobacterales</taxon>
        <taxon>Campylobacteraceae</taxon>
        <taxon>Campylobacter</taxon>
    </lineage>
</organism>
<dbReference type="Gene3D" id="3.40.470.10">
    <property type="entry name" value="Uracil-DNA glycosylase-like domain"/>
    <property type="match status" value="1"/>
</dbReference>
<keyword evidence="3" id="KW-0227">DNA damage</keyword>
<dbReference type="GO" id="GO:0006281">
    <property type="term" value="P:DNA repair"/>
    <property type="evidence" value="ECO:0007669"/>
    <property type="project" value="UniProtKB-KW"/>
</dbReference>
<dbReference type="SMART" id="SM00987">
    <property type="entry name" value="UreE_C"/>
    <property type="match status" value="1"/>
</dbReference>
<evidence type="ECO:0000256" key="1">
    <source>
        <dbReference type="ARBA" id="ARBA00022485"/>
    </source>
</evidence>
<proteinExistence type="predicted"/>
<reference evidence="9 10" key="1">
    <citation type="submission" date="2016-07" db="EMBL/GenBank/DDBJ databases">
        <title>Comparative genomics of the Campylobacter concisus group.</title>
        <authorList>
            <person name="Miller W.G."/>
            <person name="Yee E."/>
            <person name="Chapman M.H."/>
            <person name="Huynh S."/>
            <person name="Bono J.L."/>
            <person name="On S.L.W."/>
            <person name="StLeger J."/>
            <person name="Foster G."/>
            <person name="Parker C.T."/>
        </authorList>
    </citation>
    <scope>NUCLEOTIDE SEQUENCE [LARGE SCALE GENOMIC DNA]</scope>
    <source>
        <strain evidence="9 10">ATCC 33238</strain>
    </source>
</reference>
<dbReference type="Proteomes" id="UP000502377">
    <property type="component" value="Chromosome"/>
</dbReference>
<dbReference type="PANTHER" id="PTHR33693:SF1">
    <property type="entry name" value="TYPE-4 URACIL-DNA GLYCOSYLASE"/>
    <property type="match status" value="1"/>
</dbReference>
<dbReference type="SUPFAM" id="SSF52141">
    <property type="entry name" value="Uracil-DNA glycosylase-like"/>
    <property type="match status" value="1"/>
</dbReference>
<evidence type="ECO:0000313" key="9">
    <source>
        <dbReference type="EMBL" id="QCD46626.1"/>
    </source>
</evidence>
<sequence>MSYANEILRELYYLRAFGYKFADFSPSSVALPSSLAELNASIKECNLCELCKSANHALAGLGDKSAKVIFVFDAPNAAEDASGEFLAGDDKFLQNLNEMAGLKKDEIYVTSLLKCKPAAKAPASAYELCEPYFSAEVRLIAPKLIVALGEEVFYKMIKQSAQSFEAIRGNIMKFKHSALLATYSPTVIAKNPSKKELFFSDLKKIKEYL</sequence>
<name>A0A6G5QMC0_CAMRE</name>
<dbReference type="CDD" id="cd10030">
    <property type="entry name" value="UDG-F4_TTUDGA_SPO1dp_like"/>
    <property type="match status" value="1"/>
</dbReference>
<dbReference type="InterPro" id="IPR036895">
    <property type="entry name" value="Uracil-DNA_glycosylase-like_sf"/>
</dbReference>
<dbReference type="InterPro" id="IPR005122">
    <property type="entry name" value="Uracil-DNA_glycosylase-like"/>
</dbReference>
<keyword evidence="4" id="KW-0378">Hydrolase</keyword>
<dbReference type="KEGG" id="crx:CRECT_0955"/>
<evidence type="ECO:0000256" key="4">
    <source>
        <dbReference type="ARBA" id="ARBA00022801"/>
    </source>
</evidence>
<keyword evidence="6" id="KW-0411">Iron-sulfur</keyword>
<dbReference type="InterPro" id="IPR051536">
    <property type="entry name" value="UDG_Type-4/5"/>
</dbReference>
<dbReference type="Pfam" id="PF03167">
    <property type="entry name" value="UDG"/>
    <property type="match status" value="1"/>
</dbReference>
<dbReference type="RefSeq" id="WP_004319448.1">
    <property type="nucleotide sequence ID" value="NZ_CP012543.1"/>
</dbReference>
<gene>
    <name evidence="9" type="ORF">CRECT_0955</name>
</gene>
<evidence type="ECO:0000256" key="6">
    <source>
        <dbReference type="ARBA" id="ARBA00023014"/>
    </source>
</evidence>
<keyword evidence="7" id="KW-0234">DNA repair</keyword>
<dbReference type="GO" id="GO:0097506">
    <property type="term" value="F:deaminated base DNA N-glycosylase activity"/>
    <property type="evidence" value="ECO:0007669"/>
    <property type="project" value="UniProtKB-ARBA"/>
</dbReference>
<dbReference type="PANTHER" id="PTHR33693">
    <property type="entry name" value="TYPE-5 URACIL-DNA GLYCOSYLASE"/>
    <property type="match status" value="1"/>
</dbReference>
<keyword evidence="5" id="KW-0408">Iron</keyword>
<dbReference type="GO" id="GO:0046872">
    <property type="term" value="F:metal ion binding"/>
    <property type="evidence" value="ECO:0007669"/>
    <property type="project" value="UniProtKB-KW"/>
</dbReference>
<evidence type="ECO:0000256" key="5">
    <source>
        <dbReference type="ARBA" id="ARBA00023004"/>
    </source>
</evidence>
<dbReference type="AlphaFoldDB" id="A0A6G5QMC0"/>
<dbReference type="SMART" id="SM00986">
    <property type="entry name" value="UDG"/>
    <property type="match status" value="1"/>
</dbReference>
<dbReference type="EMBL" id="CP012543">
    <property type="protein sequence ID" value="QCD46626.1"/>
    <property type="molecule type" value="Genomic_DNA"/>
</dbReference>
<keyword evidence="1" id="KW-0004">4Fe-4S</keyword>
<evidence type="ECO:0000259" key="8">
    <source>
        <dbReference type="SMART" id="SM00986"/>
    </source>
</evidence>
<protein>
    <submittedName>
        <fullName evidence="9">Uracil-DNA glycosylase family protein</fullName>
    </submittedName>
</protein>
<keyword evidence="2" id="KW-0479">Metal-binding</keyword>
<feature type="domain" description="Uracil-DNA glycosylase-like" evidence="8">
    <location>
        <begin position="59"/>
        <end position="203"/>
    </location>
</feature>
<dbReference type="GO" id="GO:0051539">
    <property type="term" value="F:4 iron, 4 sulfur cluster binding"/>
    <property type="evidence" value="ECO:0007669"/>
    <property type="project" value="UniProtKB-KW"/>
</dbReference>
<accession>A0A6G5QMC0</accession>